<dbReference type="InterPro" id="IPR029367">
    <property type="entry name" value="SMIM10"/>
</dbReference>
<evidence type="ECO:0000313" key="1">
    <source>
        <dbReference type="EMBL" id="MBN3311529.1"/>
    </source>
</evidence>
<sequence>MAGLSQLVSRLPGSAGRTYGVFSKGLTRTLLIFFDLAWRLRIRFPYLYLIASMMFNVRLQVSDFSLTYATEGGLWGPGMTLWILVFVVQCRSNSVSTYLADPLRLACCSVLNEKCKAMLILELQSLRSLQTLRQTQRQVRVLFPHIFLVAEEEEVSKQARFAQDVSDSPPQSGRCVMVLEAGLSKPLPLVPSLSRPGTPGLLFRAAPPFCLQFKVFSHHRLSSLAAHLHSAMVREADSNPLKRDSGPLVQDKTLSPWVLRLATGQVEPASWQGSTWKPPWGLEQILQAVALSSPARPRFPD</sequence>
<dbReference type="PANTHER" id="PTHR34446">
    <property type="entry name" value="SMALL INTEGRAL MEMBRANE PROTEIN 10"/>
    <property type="match status" value="1"/>
</dbReference>
<dbReference type="Proteomes" id="UP000736164">
    <property type="component" value="Unassembled WGS sequence"/>
</dbReference>
<keyword evidence="2" id="KW-1185">Reference proteome</keyword>
<reference evidence="1" key="1">
    <citation type="journal article" date="2021" name="Cell">
        <title>Tracing the genetic footprints of vertebrate landing in non-teleost ray-finned fishes.</title>
        <authorList>
            <person name="Bi X."/>
            <person name="Wang K."/>
            <person name="Yang L."/>
            <person name="Pan H."/>
            <person name="Jiang H."/>
            <person name="Wei Q."/>
            <person name="Fang M."/>
            <person name="Yu H."/>
            <person name="Zhu C."/>
            <person name="Cai Y."/>
            <person name="He Y."/>
            <person name="Gan X."/>
            <person name="Zeng H."/>
            <person name="Yu D."/>
            <person name="Zhu Y."/>
            <person name="Jiang H."/>
            <person name="Qiu Q."/>
            <person name="Yang H."/>
            <person name="Zhang Y.E."/>
            <person name="Wang W."/>
            <person name="Zhu M."/>
            <person name="He S."/>
            <person name="Zhang G."/>
        </authorList>
    </citation>
    <scope>NUCLEOTIDE SEQUENCE</scope>
    <source>
        <strain evidence="1">Allg_001</strain>
    </source>
</reference>
<name>A0A8J7NFJ5_ATRSP</name>
<dbReference type="AlphaFoldDB" id="A0A8J7NFJ5"/>
<accession>A0A8J7NFJ5</accession>
<dbReference type="PANTHER" id="PTHR34446:SF1">
    <property type="entry name" value="SALIVARY GLAND SPECIFIC PROTEIN SAGSIN1"/>
    <property type="match status" value="1"/>
</dbReference>
<organism evidence="1 2">
    <name type="scientific">Atractosteus spatula</name>
    <name type="common">Alligator gar</name>
    <name type="synonym">Lepisosteus spatula</name>
    <dbReference type="NCBI Taxonomy" id="7917"/>
    <lineage>
        <taxon>Eukaryota</taxon>
        <taxon>Metazoa</taxon>
        <taxon>Chordata</taxon>
        <taxon>Craniata</taxon>
        <taxon>Vertebrata</taxon>
        <taxon>Euteleostomi</taxon>
        <taxon>Actinopterygii</taxon>
        <taxon>Neopterygii</taxon>
        <taxon>Holostei</taxon>
        <taxon>Semionotiformes</taxon>
        <taxon>Lepisosteidae</taxon>
        <taxon>Atractosteus</taxon>
    </lineage>
</organism>
<comment type="caution">
    <text evidence="1">The sequence shown here is derived from an EMBL/GenBank/DDBJ whole genome shotgun (WGS) entry which is preliminary data.</text>
</comment>
<gene>
    <name evidence="1" type="primary">Smim10</name>
    <name evidence="1" type="ORF">GTO95_0003346</name>
</gene>
<dbReference type="Pfam" id="PF15118">
    <property type="entry name" value="DUF4560"/>
    <property type="match status" value="1"/>
</dbReference>
<evidence type="ECO:0000313" key="2">
    <source>
        <dbReference type="Proteomes" id="UP000736164"/>
    </source>
</evidence>
<feature type="non-terminal residue" evidence="1">
    <location>
        <position position="301"/>
    </location>
</feature>
<feature type="non-terminal residue" evidence="1">
    <location>
        <position position="1"/>
    </location>
</feature>
<proteinExistence type="predicted"/>
<protein>
    <submittedName>
        <fullName evidence="1">SIM10 protein</fullName>
    </submittedName>
</protein>
<dbReference type="EMBL" id="JAAWVO010000765">
    <property type="protein sequence ID" value="MBN3311529.1"/>
    <property type="molecule type" value="Genomic_DNA"/>
</dbReference>